<accession>A0A7U4JQ23</accession>
<name>A0A7U4JQ23_CLOSG</name>
<evidence type="ECO:0000313" key="1">
    <source>
        <dbReference type="EMBL" id="AKC63210.1"/>
    </source>
</evidence>
<dbReference type="Proteomes" id="UP000033052">
    <property type="component" value="Chromosome"/>
</dbReference>
<proteinExistence type="predicted"/>
<gene>
    <name evidence="1" type="ORF">CLSPO_c24900</name>
</gene>
<dbReference type="GeneID" id="92940563"/>
<sequence length="47" mass="5405">MNEVTLILPSDMTILEDKYSEALADVISEMLTTKELEYLISEIEKKN</sequence>
<protein>
    <submittedName>
        <fullName evidence="1">Uncharacterized protein</fullName>
    </submittedName>
</protein>
<dbReference type="EMBL" id="CP009225">
    <property type="protein sequence ID" value="AKC63210.1"/>
    <property type="molecule type" value="Genomic_DNA"/>
</dbReference>
<dbReference type="KEGG" id="cld:CLSPO_c24900"/>
<dbReference type="RefSeq" id="WP_033060334.1">
    <property type="nucleotide sequence ID" value="NZ_CP009225.1"/>
</dbReference>
<reference evidence="1 2" key="1">
    <citation type="journal article" date="2015" name="PLoS ONE">
        <title>A universal mariner transposon system for forward genetic studies in the genus clostridium.</title>
        <authorList>
            <person name="Zhang Y."/>
            <person name="Grosse-Honebrink A."/>
            <person name="Minton N.P."/>
        </authorList>
    </citation>
    <scope>NUCLEOTIDE SEQUENCE [LARGE SCALE GENOMIC DNA]</scope>
    <source>
        <strain evidence="1 2">NCIMB 10696</strain>
    </source>
</reference>
<dbReference type="AlphaFoldDB" id="A0A7U4JQ23"/>
<organism evidence="1 2">
    <name type="scientific">Clostridium sporogenes</name>
    <dbReference type="NCBI Taxonomy" id="1509"/>
    <lineage>
        <taxon>Bacteria</taxon>
        <taxon>Bacillati</taxon>
        <taxon>Bacillota</taxon>
        <taxon>Clostridia</taxon>
        <taxon>Eubacteriales</taxon>
        <taxon>Clostridiaceae</taxon>
        <taxon>Clostridium</taxon>
    </lineage>
</organism>
<evidence type="ECO:0000313" key="2">
    <source>
        <dbReference type="Proteomes" id="UP000033052"/>
    </source>
</evidence>